<evidence type="ECO:0000313" key="2">
    <source>
        <dbReference type="EMBL" id="MFC6766774.1"/>
    </source>
</evidence>
<feature type="transmembrane region" description="Helical" evidence="1">
    <location>
        <begin position="71"/>
        <end position="89"/>
    </location>
</feature>
<comment type="caution">
    <text evidence="2">The sequence shown here is derived from an EMBL/GenBank/DDBJ whole genome shotgun (WGS) entry which is preliminary data.</text>
</comment>
<evidence type="ECO:0000256" key="1">
    <source>
        <dbReference type="SAM" id="Phobius"/>
    </source>
</evidence>
<keyword evidence="3" id="KW-1185">Reference proteome</keyword>
<accession>A0ABD5SPI2</accession>
<evidence type="ECO:0000313" key="3">
    <source>
        <dbReference type="Proteomes" id="UP001596383"/>
    </source>
</evidence>
<dbReference type="EMBL" id="JBHSWV010000296">
    <property type="protein sequence ID" value="MFC6766774.1"/>
    <property type="molecule type" value="Genomic_DNA"/>
</dbReference>
<feature type="transmembrane region" description="Helical" evidence="1">
    <location>
        <begin position="96"/>
        <end position="115"/>
    </location>
</feature>
<protein>
    <submittedName>
        <fullName evidence="2">DUF4129 domain-containing protein</fullName>
    </submittedName>
</protein>
<keyword evidence="1" id="KW-0472">Membrane</keyword>
<reference evidence="2 3" key="1">
    <citation type="journal article" date="2019" name="Int. J. Syst. Evol. Microbiol.">
        <title>The Global Catalogue of Microorganisms (GCM) 10K type strain sequencing project: providing services to taxonomists for standard genome sequencing and annotation.</title>
        <authorList>
            <consortium name="The Broad Institute Genomics Platform"/>
            <consortium name="The Broad Institute Genome Sequencing Center for Infectious Disease"/>
            <person name="Wu L."/>
            <person name="Ma J."/>
        </authorList>
    </citation>
    <scope>NUCLEOTIDE SEQUENCE [LARGE SCALE GENOMIC DNA]</scope>
    <source>
        <strain evidence="2 3">LMG 29247</strain>
    </source>
</reference>
<organism evidence="2 3">
    <name type="scientific">Natrinema soli</name>
    <dbReference type="NCBI Taxonomy" id="1930624"/>
    <lineage>
        <taxon>Archaea</taxon>
        <taxon>Methanobacteriati</taxon>
        <taxon>Methanobacteriota</taxon>
        <taxon>Stenosarchaea group</taxon>
        <taxon>Halobacteria</taxon>
        <taxon>Halobacteriales</taxon>
        <taxon>Natrialbaceae</taxon>
        <taxon>Natrinema</taxon>
    </lineage>
</organism>
<gene>
    <name evidence="2" type="ORF">ACFQE6_17815</name>
</gene>
<feature type="non-terminal residue" evidence="2">
    <location>
        <position position="116"/>
    </location>
</feature>
<keyword evidence="1" id="KW-0812">Transmembrane</keyword>
<dbReference type="AlphaFoldDB" id="A0ABD5SPI2"/>
<keyword evidence="1" id="KW-1133">Transmembrane helix</keyword>
<name>A0ABD5SPI2_9EURY</name>
<sequence length="116" mass="11777">MTEKFVWVLCLGIVGVLVVAVAAPALPTAVSVVDDEGIEPAELDEEDEQLLEEAVGEQPSGGEGGSLPAEWIFLGAVVFGILIFARVALANPAKSVLALAIGGIGLVAVLGWLAVG</sequence>
<proteinExistence type="predicted"/>
<dbReference type="Proteomes" id="UP001596383">
    <property type="component" value="Unassembled WGS sequence"/>
</dbReference>